<gene>
    <name evidence="5" type="ORF">D7V20_05665</name>
</gene>
<accession>A0A3A8FD06</accession>
<proteinExistence type="predicted"/>
<dbReference type="GO" id="GO:0006654">
    <property type="term" value="P:phosphatidic acid biosynthetic process"/>
    <property type="evidence" value="ECO:0007669"/>
    <property type="project" value="TreeGrafter"/>
</dbReference>
<dbReference type="EMBL" id="RAXT01000007">
    <property type="protein sequence ID" value="RKG39041.1"/>
    <property type="molecule type" value="Genomic_DNA"/>
</dbReference>
<evidence type="ECO:0000259" key="4">
    <source>
        <dbReference type="SMART" id="SM00563"/>
    </source>
</evidence>
<dbReference type="OrthoDB" id="9796839at2"/>
<organism evidence="5 6">
    <name type="scientific">Acinetobacter rongchengensis</name>
    <dbReference type="NCBI Taxonomy" id="2419601"/>
    <lineage>
        <taxon>Bacteria</taxon>
        <taxon>Pseudomonadati</taxon>
        <taxon>Pseudomonadota</taxon>
        <taxon>Gammaproteobacteria</taxon>
        <taxon>Moraxellales</taxon>
        <taxon>Moraxellaceae</taxon>
        <taxon>Acinetobacter</taxon>
    </lineage>
</organism>
<feature type="domain" description="Phospholipid/glycerol acyltransferase" evidence="4">
    <location>
        <begin position="46"/>
        <end position="158"/>
    </location>
</feature>
<dbReference type="RefSeq" id="WP_120383353.1">
    <property type="nucleotide sequence ID" value="NZ_RAXT01000007.1"/>
</dbReference>
<evidence type="ECO:0000313" key="5">
    <source>
        <dbReference type="EMBL" id="RKG39041.1"/>
    </source>
</evidence>
<dbReference type="SUPFAM" id="SSF69593">
    <property type="entry name" value="Glycerol-3-phosphate (1)-acyltransferase"/>
    <property type="match status" value="1"/>
</dbReference>
<comment type="pathway">
    <text evidence="1">Lipid metabolism.</text>
</comment>
<dbReference type="Pfam" id="PF01553">
    <property type="entry name" value="Acyltransferase"/>
    <property type="match status" value="1"/>
</dbReference>
<evidence type="ECO:0000256" key="1">
    <source>
        <dbReference type="ARBA" id="ARBA00005189"/>
    </source>
</evidence>
<dbReference type="GO" id="GO:0003841">
    <property type="term" value="F:1-acylglycerol-3-phosphate O-acyltransferase activity"/>
    <property type="evidence" value="ECO:0007669"/>
    <property type="project" value="TreeGrafter"/>
</dbReference>
<reference evidence="5 6" key="1">
    <citation type="submission" date="2018-09" db="EMBL/GenBank/DDBJ databases">
        <title>The draft genome of Acinetobacter spp. strains.</title>
        <authorList>
            <person name="Qin J."/>
            <person name="Feng Y."/>
            <person name="Zong Z."/>
        </authorList>
    </citation>
    <scope>NUCLEOTIDE SEQUENCE [LARGE SCALE GENOMIC DNA]</scope>
    <source>
        <strain evidence="5 6">WCHAc060115</strain>
    </source>
</reference>
<protein>
    <submittedName>
        <fullName evidence="5">Acyltransferase</fullName>
    </submittedName>
</protein>
<evidence type="ECO:0000256" key="2">
    <source>
        <dbReference type="ARBA" id="ARBA00022679"/>
    </source>
</evidence>
<dbReference type="AlphaFoldDB" id="A0A3A8FD06"/>
<keyword evidence="3 5" id="KW-0012">Acyltransferase</keyword>
<dbReference type="PANTHER" id="PTHR10434:SF9">
    <property type="entry name" value="PHOSPHOLIPID_GLYCEROL ACYLTRANSFERASE DOMAIN-CONTAINING PROTEIN"/>
    <property type="match status" value="1"/>
</dbReference>
<evidence type="ECO:0000313" key="6">
    <source>
        <dbReference type="Proteomes" id="UP000280405"/>
    </source>
</evidence>
<dbReference type="PANTHER" id="PTHR10434">
    <property type="entry name" value="1-ACYL-SN-GLYCEROL-3-PHOSPHATE ACYLTRANSFERASE"/>
    <property type="match status" value="1"/>
</dbReference>
<dbReference type="Proteomes" id="UP000280405">
    <property type="component" value="Unassembled WGS sequence"/>
</dbReference>
<comment type="caution">
    <text evidence="5">The sequence shown here is derived from an EMBL/GenBank/DDBJ whole genome shotgun (WGS) entry which is preliminary data.</text>
</comment>
<evidence type="ECO:0000256" key="3">
    <source>
        <dbReference type="ARBA" id="ARBA00023315"/>
    </source>
</evidence>
<name>A0A3A8FD06_9GAMM</name>
<keyword evidence="6" id="KW-1185">Reference proteome</keyword>
<sequence>MSDKFPVLPEHVPQRGSHISRNLFKRLYLVQGWRFVGEFPNLPKTVVFIAPHTSNFDGLYAFLAMLGIGLKITIFGKDSLFNTPLKGLFEWIGVIPVNRAVPHGLTQEIVEIIKQQDKIWIAIAPEGTRKKADKIKSGFYHIAMGANIPIAIFSFDYDHKTIHCLGILEPTGDYEKDLDDILNRFKGKFSAKKPSWLSKPLQKLLKNG</sequence>
<dbReference type="InterPro" id="IPR002123">
    <property type="entry name" value="Plipid/glycerol_acylTrfase"/>
</dbReference>
<keyword evidence="2 5" id="KW-0808">Transferase</keyword>
<dbReference type="SMART" id="SM00563">
    <property type="entry name" value="PlsC"/>
    <property type="match status" value="1"/>
</dbReference>